<dbReference type="Proteomes" id="UP000076871">
    <property type="component" value="Unassembled WGS sequence"/>
</dbReference>
<sequence>MSALGTQPVTISDVDMEASGVEPIAPPQSNATVPPTPTAPPTRASLVEEQDMTMVRFNGLLRHITNNIKSLNGTIQPLIQDANSTTFVDNFAQVICVEAIKIFEHFLTDMAPFQFHDYDNKLPELSIPPSSHQCHDTTLPASIDLQAAVAKAMEDGVCMANMAITTRLTAIEAQLARNWLPPPLPPPKLNGLQQPSAMPAGRKCTEGSNVAATAQPTTQAHAGPTMAQVAAKPHEKSYVLLITFTQHTSIEEGRSMPQWYAKINTCLCETPAWAKLSVVPRASSPAPGPRKLATVLQDFHPLAPVMKLFIPSCPLRHLDTDVMLTEEEILVELSCNSMFSSVHFNGLPAFIIPSEQ</sequence>
<accession>A0A165B4Q0</accession>
<keyword evidence="3" id="KW-1185">Reference proteome</keyword>
<protein>
    <submittedName>
        <fullName evidence="2">Uncharacterized protein</fullName>
    </submittedName>
</protein>
<reference evidence="2 3" key="1">
    <citation type="journal article" date="2016" name="Mol. Biol. Evol.">
        <title>Comparative Genomics of Early-Diverging Mushroom-Forming Fungi Provides Insights into the Origins of Lignocellulose Decay Capabilities.</title>
        <authorList>
            <person name="Nagy L.G."/>
            <person name="Riley R."/>
            <person name="Tritt A."/>
            <person name="Adam C."/>
            <person name="Daum C."/>
            <person name="Floudas D."/>
            <person name="Sun H."/>
            <person name="Yadav J.S."/>
            <person name="Pangilinan J."/>
            <person name="Larsson K.H."/>
            <person name="Matsuura K."/>
            <person name="Barry K."/>
            <person name="Labutti K."/>
            <person name="Kuo R."/>
            <person name="Ohm R.A."/>
            <person name="Bhattacharya S.S."/>
            <person name="Shirouzu T."/>
            <person name="Yoshinaga Y."/>
            <person name="Martin F.M."/>
            <person name="Grigoriev I.V."/>
            <person name="Hibbett D.S."/>
        </authorList>
    </citation>
    <scope>NUCLEOTIDE SEQUENCE [LARGE SCALE GENOMIC DNA]</scope>
    <source>
        <strain evidence="2 3">93-53</strain>
    </source>
</reference>
<evidence type="ECO:0000313" key="3">
    <source>
        <dbReference type="Proteomes" id="UP000076871"/>
    </source>
</evidence>
<feature type="region of interest" description="Disordered" evidence="1">
    <location>
        <begin position="20"/>
        <end position="43"/>
    </location>
</feature>
<gene>
    <name evidence="2" type="ORF">LAESUDRAFT_764774</name>
</gene>
<organism evidence="2 3">
    <name type="scientific">Laetiporus sulphureus 93-53</name>
    <dbReference type="NCBI Taxonomy" id="1314785"/>
    <lineage>
        <taxon>Eukaryota</taxon>
        <taxon>Fungi</taxon>
        <taxon>Dikarya</taxon>
        <taxon>Basidiomycota</taxon>
        <taxon>Agaricomycotina</taxon>
        <taxon>Agaricomycetes</taxon>
        <taxon>Polyporales</taxon>
        <taxon>Laetiporus</taxon>
    </lineage>
</organism>
<dbReference type="AlphaFoldDB" id="A0A165B4Q0"/>
<evidence type="ECO:0000313" key="2">
    <source>
        <dbReference type="EMBL" id="KZT00232.1"/>
    </source>
</evidence>
<dbReference type="EMBL" id="KV427691">
    <property type="protein sequence ID" value="KZT00232.1"/>
    <property type="molecule type" value="Genomic_DNA"/>
</dbReference>
<evidence type="ECO:0000256" key="1">
    <source>
        <dbReference type="SAM" id="MobiDB-lite"/>
    </source>
</evidence>
<dbReference type="RefSeq" id="XP_040757972.1">
    <property type="nucleotide sequence ID" value="XM_040913505.1"/>
</dbReference>
<dbReference type="GeneID" id="63830533"/>
<name>A0A165B4Q0_9APHY</name>
<dbReference type="InParanoid" id="A0A165B4Q0"/>
<proteinExistence type="predicted"/>